<dbReference type="RefSeq" id="WP_188656229.1">
    <property type="nucleotide sequence ID" value="NZ_BMIN01000032.1"/>
</dbReference>
<dbReference type="Gene3D" id="3.40.50.150">
    <property type="entry name" value="Vaccinia Virus protein VP39"/>
    <property type="match status" value="1"/>
</dbReference>
<dbReference type="EMBL" id="BMIN01000032">
    <property type="protein sequence ID" value="GGD29590.1"/>
    <property type="molecule type" value="Genomic_DNA"/>
</dbReference>
<dbReference type="InterPro" id="IPR029063">
    <property type="entry name" value="SAM-dependent_MTases_sf"/>
</dbReference>
<name>A0ABQ1QKV9_9BACI</name>
<gene>
    <name evidence="1" type="ORF">GCM10011389_41430</name>
</gene>
<evidence type="ECO:0000313" key="2">
    <source>
        <dbReference type="Proteomes" id="UP000642571"/>
    </source>
</evidence>
<comment type="caution">
    <text evidence="1">The sequence shown here is derived from an EMBL/GenBank/DDBJ whole genome shotgun (WGS) entry which is preliminary data.</text>
</comment>
<organism evidence="1 2">
    <name type="scientific">Pontibacillus salipaludis</name>
    <dbReference type="NCBI Taxonomy" id="1697394"/>
    <lineage>
        <taxon>Bacteria</taxon>
        <taxon>Bacillati</taxon>
        <taxon>Bacillota</taxon>
        <taxon>Bacilli</taxon>
        <taxon>Bacillales</taxon>
        <taxon>Bacillaceae</taxon>
        <taxon>Pontibacillus</taxon>
    </lineage>
</organism>
<dbReference type="Pfam" id="PF13578">
    <property type="entry name" value="Methyltransf_24"/>
    <property type="match status" value="1"/>
</dbReference>
<protein>
    <recommendedName>
        <fullName evidence="3">Class I SAM-dependent methyltransferase</fullName>
    </recommendedName>
</protein>
<sequence>MRTNEMKELLDLTGSIGKVYGSENTSLFLYSLIKRQKPNCIVELGTGMGLSSLWMGLGQKENGHGELYTIDNGQEANLLTEDIEKIFPQLKGEDPEKSYEQYMNLIFESYSLTNQINFMKKDINLASQHMLMDHELQMVDKSIDVLFADTSYGPYDALNIMRQFLPYMSEYSSILIDSASTHLPTYLTLEKMIDDLNRSKIPQHFLSIKDPKARWNLFQLVSQRTFKLVHLNEKEKRKQNSTAWIIIEPNEYIPQPDVATH</sequence>
<dbReference type="Proteomes" id="UP000642571">
    <property type="component" value="Unassembled WGS sequence"/>
</dbReference>
<evidence type="ECO:0008006" key="3">
    <source>
        <dbReference type="Google" id="ProtNLM"/>
    </source>
</evidence>
<proteinExistence type="predicted"/>
<accession>A0ABQ1QKV9</accession>
<keyword evidence="2" id="KW-1185">Reference proteome</keyword>
<reference evidence="2" key="1">
    <citation type="journal article" date="2019" name="Int. J. Syst. Evol. Microbiol.">
        <title>The Global Catalogue of Microorganisms (GCM) 10K type strain sequencing project: providing services to taxonomists for standard genome sequencing and annotation.</title>
        <authorList>
            <consortium name="The Broad Institute Genomics Platform"/>
            <consortium name="The Broad Institute Genome Sequencing Center for Infectious Disease"/>
            <person name="Wu L."/>
            <person name="Ma J."/>
        </authorList>
    </citation>
    <scope>NUCLEOTIDE SEQUENCE [LARGE SCALE GENOMIC DNA]</scope>
    <source>
        <strain evidence="2">CGMCC 1.15353</strain>
    </source>
</reference>
<dbReference type="SUPFAM" id="SSF53335">
    <property type="entry name" value="S-adenosyl-L-methionine-dependent methyltransferases"/>
    <property type="match status" value="1"/>
</dbReference>
<evidence type="ECO:0000313" key="1">
    <source>
        <dbReference type="EMBL" id="GGD29590.1"/>
    </source>
</evidence>